<evidence type="ECO:0000313" key="8">
    <source>
        <dbReference type="EMBL" id="EOH72127.1"/>
    </source>
</evidence>
<keyword evidence="2" id="KW-0229">DNA integration</keyword>
<dbReference type="PROSITE" id="PS51900">
    <property type="entry name" value="CB"/>
    <property type="match status" value="1"/>
</dbReference>
<dbReference type="InterPro" id="IPR010998">
    <property type="entry name" value="Integrase_recombinase_N"/>
</dbReference>
<evidence type="ECO:0000256" key="4">
    <source>
        <dbReference type="ARBA" id="ARBA00023172"/>
    </source>
</evidence>
<evidence type="ECO:0000259" key="7">
    <source>
        <dbReference type="PROSITE" id="PS51900"/>
    </source>
</evidence>
<dbReference type="InterPro" id="IPR002104">
    <property type="entry name" value="Integrase_catalytic"/>
</dbReference>
<dbReference type="CDD" id="cd01189">
    <property type="entry name" value="INT_ICEBs1_C_like"/>
    <property type="match status" value="1"/>
</dbReference>
<evidence type="ECO:0000313" key="9">
    <source>
        <dbReference type="EMBL" id="EOT69849.1"/>
    </source>
</evidence>
<dbReference type="OrthoDB" id="9803188at2"/>
<organism evidence="8 10">
    <name type="scientific">Enterococcus malodoratus ATCC 43197</name>
    <dbReference type="NCBI Taxonomy" id="1158601"/>
    <lineage>
        <taxon>Bacteria</taxon>
        <taxon>Bacillati</taxon>
        <taxon>Bacillota</taxon>
        <taxon>Bacilli</taxon>
        <taxon>Lactobacillales</taxon>
        <taxon>Enterococcaceae</taxon>
        <taxon>Enterococcus</taxon>
    </lineage>
</organism>
<dbReference type="InterPro" id="IPR004107">
    <property type="entry name" value="Integrase_SAM-like_N"/>
</dbReference>
<dbReference type="Proteomes" id="UP000014148">
    <property type="component" value="Unassembled WGS sequence"/>
</dbReference>
<dbReference type="PANTHER" id="PTHR30349">
    <property type="entry name" value="PHAGE INTEGRASE-RELATED"/>
    <property type="match status" value="1"/>
</dbReference>
<dbReference type="Gene3D" id="1.10.443.10">
    <property type="entry name" value="Intergrase catalytic core"/>
    <property type="match status" value="1"/>
</dbReference>
<dbReference type="Pfam" id="PF14657">
    <property type="entry name" value="Arm-DNA-bind_4"/>
    <property type="match status" value="1"/>
</dbReference>
<dbReference type="Pfam" id="PF00589">
    <property type="entry name" value="Phage_integrase"/>
    <property type="match status" value="1"/>
</dbReference>
<feature type="domain" description="Core-binding (CB)" evidence="7">
    <location>
        <begin position="67"/>
        <end position="147"/>
    </location>
</feature>
<reference evidence="9 11" key="2">
    <citation type="submission" date="2013-03" db="EMBL/GenBank/DDBJ databases">
        <title>The Genome Sequence of Enterococcus malodoratus ATCC_43197 (PacBio/Illumina hybrid assembly).</title>
        <authorList>
            <consortium name="The Broad Institute Genomics Platform"/>
            <consortium name="The Broad Institute Genome Sequencing Center for Infectious Disease"/>
            <person name="Earl A."/>
            <person name="Russ C."/>
            <person name="Gilmore M."/>
            <person name="Surin D."/>
            <person name="Walker B."/>
            <person name="Young S."/>
            <person name="Zeng Q."/>
            <person name="Gargeya S."/>
            <person name="Fitzgerald M."/>
            <person name="Haas B."/>
            <person name="Abouelleil A."/>
            <person name="Allen A.W."/>
            <person name="Alvarado L."/>
            <person name="Arachchi H.M."/>
            <person name="Berlin A.M."/>
            <person name="Chapman S.B."/>
            <person name="Gainer-Dewar J."/>
            <person name="Goldberg J."/>
            <person name="Griggs A."/>
            <person name="Gujja S."/>
            <person name="Hansen M."/>
            <person name="Howarth C."/>
            <person name="Imamovic A."/>
            <person name="Ireland A."/>
            <person name="Larimer J."/>
            <person name="McCowan C."/>
            <person name="Murphy C."/>
            <person name="Pearson M."/>
            <person name="Poon T.W."/>
            <person name="Priest M."/>
            <person name="Roberts A."/>
            <person name="Saif S."/>
            <person name="Shea T."/>
            <person name="Sisk P."/>
            <person name="Sykes S."/>
            <person name="Wortman J."/>
            <person name="Nusbaum C."/>
            <person name="Birren B."/>
        </authorList>
    </citation>
    <scope>NUCLEOTIDE SEQUENCE [LARGE SCALE GENOMIC DNA]</scope>
    <source>
        <strain evidence="9 11">ATCC 43197</strain>
    </source>
</reference>
<dbReference type="STRING" id="71451.RV07_GL003131"/>
<dbReference type="Proteomes" id="UP000013783">
    <property type="component" value="Unassembled WGS sequence"/>
</dbReference>
<gene>
    <name evidence="9" type="ORF">I585_01328</name>
    <name evidence="8" type="ORF">UAI_04411</name>
</gene>
<accession>R2NJ73</accession>
<dbReference type="GO" id="GO:0015074">
    <property type="term" value="P:DNA integration"/>
    <property type="evidence" value="ECO:0007669"/>
    <property type="project" value="UniProtKB-KW"/>
</dbReference>
<dbReference type="PATRIC" id="fig|1158601.3.peg.4379"/>
<evidence type="ECO:0000259" key="6">
    <source>
        <dbReference type="PROSITE" id="PS51898"/>
    </source>
</evidence>
<keyword evidence="3 5" id="KW-0238">DNA-binding</keyword>
<dbReference type="GO" id="GO:0003677">
    <property type="term" value="F:DNA binding"/>
    <property type="evidence" value="ECO:0007669"/>
    <property type="project" value="UniProtKB-UniRule"/>
</dbReference>
<dbReference type="PROSITE" id="PS51898">
    <property type="entry name" value="TYR_RECOMBINASE"/>
    <property type="match status" value="1"/>
</dbReference>
<dbReference type="InterPro" id="IPR011010">
    <property type="entry name" value="DNA_brk_join_enz"/>
</dbReference>
<dbReference type="InterPro" id="IPR050090">
    <property type="entry name" value="Tyrosine_recombinase_XerCD"/>
</dbReference>
<comment type="similarity">
    <text evidence="1">Belongs to the 'phage' integrase family.</text>
</comment>
<keyword evidence="11" id="KW-1185">Reference proteome</keyword>
<dbReference type="EMBL" id="AJAK01000031">
    <property type="protein sequence ID" value="EOH72127.1"/>
    <property type="molecule type" value="Genomic_DNA"/>
</dbReference>
<evidence type="ECO:0000313" key="11">
    <source>
        <dbReference type="Proteomes" id="UP000014148"/>
    </source>
</evidence>
<dbReference type="GO" id="GO:0006310">
    <property type="term" value="P:DNA recombination"/>
    <property type="evidence" value="ECO:0007669"/>
    <property type="project" value="UniProtKB-KW"/>
</dbReference>
<dbReference type="Pfam" id="PF14659">
    <property type="entry name" value="Phage_int_SAM_3"/>
    <property type="match status" value="1"/>
</dbReference>
<protein>
    <submittedName>
        <fullName evidence="8">Integrase</fullName>
    </submittedName>
</protein>
<dbReference type="InterPro" id="IPR028259">
    <property type="entry name" value="AP2-like_int_N"/>
</dbReference>
<dbReference type="RefSeq" id="WP_010743181.1">
    <property type="nucleotide sequence ID" value="NZ_KB946253.1"/>
</dbReference>
<dbReference type="eggNOG" id="COG0582">
    <property type="taxonomic scope" value="Bacteria"/>
</dbReference>
<keyword evidence="4" id="KW-0233">DNA recombination</keyword>
<proteinExistence type="inferred from homology"/>
<dbReference type="InterPro" id="IPR013762">
    <property type="entry name" value="Integrase-like_cat_sf"/>
</dbReference>
<dbReference type="SUPFAM" id="SSF56349">
    <property type="entry name" value="DNA breaking-rejoining enzymes"/>
    <property type="match status" value="1"/>
</dbReference>
<dbReference type="InterPro" id="IPR044068">
    <property type="entry name" value="CB"/>
</dbReference>
<reference evidence="8 10" key="1">
    <citation type="submission" date="2013-02" db="EMBL/GenBank/DDBJ databases">
        <title>The Genome Sequence of Enterococcus malodoratus ATCC_43197.</title>
        <authorList>
            <consortium name="The Broad Institute Genome Sequencing Platform"/>
            <consortium name="The Broad Institute Genome Sequencing Center for Infectious Disease"/>
            <person name="Earl A.M."/>
            <person name="Gilmore M.S."/>
            <person name="Lebreton F."/>
            <person name="Walker B."/>
            <person name="Young S.K."/>
            <person name="Zeng Q."/>
            <person name="Gargeya S."/>
            <person name="Fitzgerald M."/>
            <person name="Haas B."/>
            <person name="Abouelleil A."/>
            <person name="Alvarado L."/>
            <person name="Arachchi H.M."/>
            <person name="Berlin A.M."/>
            <person name="Chapman S.B."/>
            <person name="Dewar J."/>
            <person name="Goldberg J."/>
            <person name="Griggs A."/>
            <person name="Gujja S."/>
            <person name="Hansen M."/>
            <person name="Howarth C."/>
            <person name="Imamovic A."/>
            <person name="Larimer J."/>
            <person name="McCowan C."/>
            <person name="Murphy C."/>
            <person name="Neiman D."/>
            <person name="Pearson M."/>
            <person name="Priest M."/>
            <person name="Roberts A."/>
            <person name="Saif S."/>
            <person name="Shea T."/>
            <person name="Sisk P."/>
            <person name="Sykes S."/>
            <person name="Wortman J."/>
            <person name="Nusbaum C."/>
            <person name="Birren B."/>
        </authorList>
    </citation>
    <scope>NUCLEOTIDE SEQUENCE [LARGE SCALE GENOMIC DNA]</scope>
    <source>
        <strain evidence="8 10">ATCC 43197</strain>
    </source>
</reference>
<dbReference type="EMBL" id="ASWA01000002">
    <property type="protein sequence ID" value="EOT69849.1"/>
    <property type="molecule type" value="Genomic_DNA"/>
</dbReference>
<dbReference type="Gene3D" id="1.10.150.130">
    <property type="match status" value="1"/>
</dbReference>
<dbReference type="AlphaFoldDB" id="R2NJ73"/>
<comment type="caution">
    <text evidence="8">The sequence shown here is derived from an EMBL/GenBank/DDBJ whole genome shotgun (WGS) entry which is preliminary data.</text>
</comment>
<evidence type="ECO:0000256" key="1">
    <source>
        <dbReference type="ARBA" id="ARBA00008857"/>
    </source>
</evidence>
<name>R2NJ73_9ENTE</name>
<evidence type="ECO:0000256" key="3">
    <source>
        <dbReference type="ARBA" id="ARBA00023125"/>
    </source>
</evidence>
<evidence type="ECO:0000256" key="2">
    <source>
        <dbReference type="ARBA" id="ARBA00022908"/>
    </source>
</evidence>
<evidence type="ECO:0000313" key="10">
    <source>
        <dbReference type="Proteomes" id="UP000013783"/>
    </source>
</evidence>
<dbReference type="PANTHER" id="PTHR30349:SF64">
    <property type="entry name" value="PROPHAGE INTEGRASE INTD-RELATED"/>
    <property type="match status" value="1"/>
</dbReference>
<feature type="domain" description="Tyr recombinase" evidence="6">
    <location>
        <begin position="168"/>
        <end position="362"/>
    </location>
</feature>
<evidence type="ECO:0000256" key="5">
    <source>
        <dbReference type="PROSITE-ProRule" id="PRU01248"/>
    </source>
</evidence>
<sequence length="393" mass="45660">MAKSKEIIKKSEDGTYYFRANLGYNEKGKRIQKYMSGFRTIKEARMALSKIILEGPDNSTENKATMLFENFLEEIFLPWYKVKVKPQTYDYKEKVINKHFTYFNGFSINEIEPVHVQRWQSKLSQTLKPSYVRTTQGLLTMVLERAMILGLTERNPSKIVGNVKNRKAEIDFWTKEEFEKVISCFYLEDYFQHYLYVSLWLLFMTGMRIGEATAVQWEDIDFETGVLRINKTLYYKRVNEYKFVEPKTKSSLRTLALDADTLEILKIWHDVQKSIVKTGFVLSYNGEPTLNHTVRDAIIKYSAIAGVHRIKIHALRHSHASLLIQMGENPLIIKDRLGHEDIQTTLGTYGHLYPNSNFEVASKLKGVIKVKPTMKNLNIAHGNRGDIRFLATC</sequence>